<dbReference type="GO" id="GO:0003735">
    <property type="term" value="F:structural constituent of ribosome"/>
    <property type="evidence" value="ECO:0007669"/>
    <property type="project" value="InterPro"/>
</dbReference>
<dbReference type="EMBL" id="CP033455">
    <property type="protein sequence ID" value="QGR03571.1"/>
    <property type="molecule type" value="Genomic_DNA"/>
</dbReference>
<dbReference type="GO" id="GO:0006412">
    <property type="term" value="P:translation"/>
    <property type="evidence" value="ECO:0007669"/>
    <property type="project" value="UniProtKB-UniRule"/>
</dbReference>
<dbReference type="InterPro" id="IPR036227">
    <property type="entry name" value="Ribosomal_uL15/eL18_sf"/>
</dbReference>
<dbReference type="Gene3D" id="3.100.10.10">
    <property type="match status" value="1"/>
</dbReference>
<organism evidence="6 7">
    <name type="scientific">Ehrlichia ruminantium</name>
    <name type="common">heartwater rickettsia</name>
    <name type="synonym">Cowdria ruminantium</name>
    <dbReference type="NCBI Taxonomy" id="779"/>
    <lineage>
        <taxon>Bacteria</taxon>
        <taxon>Pseudomonadati</taxon>
        <taxon>Pseudomonadota</taxon>
        <taxon>Alphaproteobacteria</taxon>
        <taxon>Rickettsiales</taxon>
        <taxon>Anaplasmataceae</taxon>
        <taxon>Ehrlichia</taxon>
    </lineage>
</organism>
<keyword evidence="2 4" id="KW-0689">Ribosomal protein</keyword>
<evidence type="ECO:0000256" key="4">
    <source>
        <dbReference type="HAMAP-Rule" id="MF_01341"/>
    </source>
</evidence>
<accession>A0AAE6Q9B9</accession>
<dbReference type="GO" id="GO:0019843">
    <property type="term" value="F:rRNA binding"/>
    <property type="evidence" value="ECO:0007669"/>
    <property type="project" value="UniProtKB-UniRule"/>
</dbReference>
<comment type="function">
    <text evidence="4">Binds to the 23S rRNA.</text>
</comment>
<dbReference type="Proteomes" id="UP000422822">
    <property type="component" value="Chromosome"/>
</dbReference>
<gene>
    <name evidence="4" type="primary">rplO</name>
    <name evidence="6" type="ORF">EDL80_03280</name>
</gene>
<proteinExistence type="inferred from homology"/>
<evidence type="ECO:0000256" key="1">
    <source>
        <dbReference type="ARBA" id="ARBA00007320"/>
    </source>
</evidence>
<dbReference type="Pfam" id="PF00828">
    <property type="entry name" value="Ribosomal_L27A"/>
    <property type="match status" value="1"/>
</dbReference>
<dbReference type="InterPro" id="IPR030878">
    <property type="entry name" value="Ribosomal_uL15"/>
</dbReference>
<reference evidence="6 7" key="1">
    <citation type="submission" date="2018-10" db="EMBL/GenBank/DDBJ databases">
        <title>Propagation and draft genome sequences of three atypical Erhlichia ruminantium isolates.</title>
        <authorList>
            <person name="Liebenberg J."/>
            <person name="Steyn H."/>
            <person name="Josemans A."/>
            <person name="Zweygarth E."/>
        </authorList>
    </citation>
    <scope>NUCLEOTIDE SEQUENCE [LARGE SCALE GENOMIC DNA]</scope>
    <source>
        <strain evidence="6 7">Omatjenne</strain>
    </source>
</reference>
<evidence type="ECO:0000313" key="7">
    <source>
        <dbReference type="Proteomes" id="UP000422822"/>
    </source>
</evidence>
<comment type="subunit">
    <text evidence="4">Part of the 50S ribosomal subunit.</text>
</comment>
<evidence type="ECO:0000259" key="5">
    <source>
        <dbReference type="Pfam" id="PF00828"/>
    </source>
</evidence>
<evidence type="ECO:0000256" key="2">
    <source>
        <dbReference type="ARBA" id="ARBA00022980"/>
    </source>
</evidence>
<keyword evidence="3 4" id="KW-0687">Ribonucleoprotein</keyword>
<protein>
    <recommendedName>
        <fullName evidence="4">Large ribosomal subunit protein uL15</fullName>
    </recommendedName>
</protein>
<dbReference type="RefSeq" id="WP_158406759.1">
    <property type="nucleotide sequence ID" value="NZ_CP033454.1"/>
</dbReference>
<keyword evidence="4" id="KW-0699">rRNA-binding</keyword>
<dbReference type="NCBIfam" id="TIGR01071">
    <property type="entry name" value="rplO_bact"/>
    <property type="match status" value="1"/>
</dbReference>
<keyword evidence="4" id="KW-0694">RNA-binding</keyword>
<dbReference type="InterPro" id="IPR021131">
    <property type="entry name" value="Ribosomal_uL15/eL18"/>
</dbReference>
<dbReference type="SUPFAM" id="SSF52080">
    <property type="entry name" value="Ribosomal proteins L15p and L18e"/>
    <property type="match status" value="1"/>
</dbReference>
<dbReference type="PANTHER" id="PTHR12934:SF11">
    <property type="entry name" value="LARGE RIBOSOMAL SUBUNIT PROTEIN UL15M"/>
    <property type="match status" value="1"/>
</dbReference>
<keyword evidence="7" id="KW-1185">Reference proteome</keyword>
<name>A0AAE6Q9B9_EHRRU</name>
<sequence length="157" mass="16844">MGIEVKLNNMFSGLPKRKKSKVLGRGIGCGKGKTSGRGHKGQKARSGVSINGFEGGQQSIFTRLPKRGFNSLPKDKYLIINLSLIQRLIDSGKISDVSAITKEVLYNLGVISSVKKKIKILGDGKLNTTVGVEYDFISNSAKSQVTLLSNVSGSESE</sequence>
<dbReference type="GO" id="GO:0015934">
    <property type="term" value="C:large ribosomal subunit"/>
    <property type="evidence" value="ECO:0007669"/>
    <property type="project" value="InterPro"/>
</dbReference>
<evidence type="ECO:0000313" key="6">
    <source>
        <dbReference type="EMBL" id="QGR03571.1"/>
    </source>
</evidence>
<evidence type="ECO:0000256" key="3">
    <source>
        <dbReference type="ARBA" id="ARBA00023274"/>
    </source>
</evidence>
<dbReference type="PANTHER" id="PTHR12934">
    <property type="entry name" value="50S RIBOSOMAL PROTEIN L15"/>
    <property type="match status" value="1"/>
</dbReference>
<comment type="similarity">
    <text evidence="1 4">Belongs to the universal ribosomal protein uL15 family.</text>
</comment>
<feature type="domain" description="Large ribosomal subunit protein uL15/eL18" evidence="5">
    <location>
        <begin position="79"/>
        <end position="145"/>
    </location>
</feature>
<dbReference type="AlphaFoldDB" id="A0AAE6Q9B9"/>
<dbReference type="InterPro" id="IPR005749">
    <property type="entry name" value="Ribosomal_uL15_bac-type"/>
</dbReference>
<dbReference type="HAMAP" id="MF_01341">
    <property type="entry name" value="Ribosomal_uL15"/>
    <property type="match status" value="1"/>
</dbReference>